<accession>A0ACB8GC75</accession>
<keyword evidence="2" id="KW-1185">Reference proteome</keyword>
<gene>
    <name evidence="1" type="primary">SYNE1_4</name>
    <name evidence="1" type="ORF">K3G42_025813</name>
</gene>
<dbReference type="EMBL" id="CM037614">
    <property type="protein sequence ID" value="KAH8017052.1"/>
    <property type="molecule type" value="Genomic_DNA"/>
</dbReference>
<evidence type="ECO:0000313" key="1">
    <source>
        <dbReference type="EMBL" id="KAH8017052.1"/>
    </source>
</evidence>
<evidence type="ECO:0000313" key="2">
    <source>
        <dbReference type="Proteomes" id="UP000827872"/>
    </source>
</evidence>
<sequence>MESKVSQNGDILIEDMIEKLKKDYQDEIAVAQENKIQLQQMGERLAKASHESKALEIEYKLGKINDRWQHLLDLIAAR</sequence>
<organism evidence="1 2">
    <name type="scientific">Sphaerodactylus townsendi</name>
    <dbReference type="NCBI Taxonomy" id="933632"/>
    <lineage>
        <taxon>Eukaryota</taxon>
        <taxon>Metazoa</taxon>
        <taxon>Chordata</taxon>
        <taxon>Craniata</taxon>
        <taxon>Vertebrata</taxon>
        <taxon>Euteleostomi</taxon>
        <taxon>Lepidosauria</taxon>
        <taxon>Squamata</taxon>
        <taxon>Bifurcata</taxon>
        <taxon>Gekkota</taxon>
        <taxon>Sphaerodactylidae</taxon>
        <taxon>Sphaerodactylus</taxon>
    </lineage>
</organism>
<dbReference type="Proteomes" id="UP000827872">
    <property type="component" value="Linkage Group LG01"/>
</dbReference>
<reference evidence="1" key="1">
    <citation type="submission" date="2021-08" db="EMBL/GenBank/DDBJ databases">
        <title>The first chromosome-level gecko genome reveals the dynamic sex chromosomes of Neotropical dwarf geckos (Sphaerodactylidae: Sphaerodactylus).</title>
        <authorList>
            <person name="Pinto B.J."/>
            <person name="Keating S.E."/>
            <person name="Gamble T."/>
        </authorList>
    </citation>
    <scope>NUCLEOTIDE SEQUENCE</scope>
    <source>
        <strain evidence="1">TG3544</strain>
    </source>
</reference>
<name>A0ACB8GC75_9SAUR</name>
<protein>
    <submittedName>
        <fullName evidence="1">Nesprin-1</fullName>
    </submittedName>
</protein>
<comment type="caution">
    <text evidence="1">The sequence shown here is derived from an EMBL/GenBank/DDBJ whole genome shotgun (WGS) entry which is preliminary data.</text>
</comment>
<proteinExistence type="predicted"/>